<reference evidence="1 2" key="1">
    <citation type="submission" date="2016-09" db="EMBL/GenBank/DDBJ databases">
        <title>Phylogenomics of Achromobacter.</title>
        <authorList>
            <person name="Jeukens J."/>
            <person name="Freschi L."/>
            <person name="Vincent A.T."/>
            <person name="Emond-Rheault J.-G."/>
            <person name="Kukavica-Ibrulj I."/>
            <person name="Charette S.J."/>
            <person name="Levesque R.C."/>
        </authorList>
    </citation>
    <scope>NUCLEOTIDE SEQUENCE [LARGE SCALE GENOMIC DNA]</scope>
    <source>
        <strain evidence="1 2">AUS488</strain>
    </source>
</reference>
<dbReference type="GeneID" id="92659903"/>
<organism evidence="1 2">
    <name type="scientific">Alcaligenes xylosoxydans xylosoxydans</name>
    <name type="common">Achromobacter xylosoxidans</name>
    <dbReference type="NCBI Taxonomy" id="85698"/>
    <lineage>
        <taxon>Bacteria</taxon>
        <taxon>Pseudomonadati</taxon>
        <taxon>Pseudomonadota</taxon>
        <taxon>Betaproteobacteria</taxon>
        <taxon>Burkholderiales</taxon>
        <taxon>Alcaligenaceae</taxon>
        <taxon>Achromobacter</taxon>
    </lineage>
</organism>
<sequence>MDRSLIKSMMPSLVAGHVPRNVRSFKYRVFDDQPLSSTLGFAIDPQPFDGKVVAATDDAIVVKLKPSEFAVLDPSLVTTVPAEGAKVHVQPYARRRFDGLRADTPEVITEETSDGTPYTITRHILGSAPAKLPIPTPQCMELGQLIEQLEEMPAPDRFRRITHMLVDAGARDFTWVDPTPSKIIETPPAISFTVSTAKFEGRVTILYDRGGDTYVVELHRQNGESVELVDRHDEVYFDMLGEVLERLIDDGRWRQIDVSILDAKAARKRQAVPA</sequence>
<accession>A0A0D6G959</accession>
<dbReference type="PATRIC" id="fig|762376.5.peg.1069"/>
<evidence type="ECO:0000313" key="1">
    <source>
        <dbReference type="EMBL" id="OMG79155.1"/>
    </source>
</evidence>
<proteinExistence type="predicted"/>
<dbReference type="AlphaFoldDB" id="A0A0D6G959"/>
<comment type="caution">
    <text evidence="1">The sequence shown here is derived from an EMBL/GenBank/DDBJ whole genome shotgun (WGS) entry which is preliminary data.</text>
</comment>
<protein>
    <submittedName>
        <fullName evidence="1">GTPase</fullName>
    </submittedName>
</protein>
<dbReference type="eggNOG" id="COG4860">
    <property type="taxonomic scope" value="Bacteria"/>
</dbReference>
<dbReference type="EMBL" id="MJMN01000046">
    <property type="protein sequence ID" value="OMG79155.1"/>
    <property type="molecule type" value="Genomic_DNA"/>
</dbReference>
<name>A0A0D6G959_ALCXX</name>
<dbReference type="OrthoDB" id="8441207at2"/>
<dbReference type="OMA" id="QFRINNT"/>
<dbReference type="KEGG" id="axx:ERS451415_01075"/>
<dbReference type="RefSeq" id="WP_003098941.1">
    <property type="nucleotide sequence ID" value="NZ_AP028040.1"/>
</dbReference>
<dbReference type="Proteomes" id="UP000187251">
    <property type="component" value="Unassembled WGS sequence"/>
</dbReference>
<gene>
    <name evidence="1" type="ORF">BIZ92_14180</name>
</gene>
<evidence type="ECO:0000313" key="2">
    <source>
        <dbReference type="Proteomes" id="UP000187251"/>
    </source>
</evidence>
<accession>A0A0M7K6W6</accession>